<dbReference type="SUPFAM" id="SSF53448">
    <property type="entry name" value="Nucleotide-diphospho-sugar transferases"/>
    <property type="match status" value="1"/>
</dbReference>
<dbReference type="InterPro" id="IPR029044">
    <property type="entry name" value="Nucleotide-diphossugar_trans"/>
</dbReference>
<dbReference type="PANTHER" id="PTHR36529:SF1">
    <property type="entry name" value="GLYCOSYLTRANSFERASE"/>
    <property type="match status" value="1"/>
</dbReference>
<protein>
    <recommendedName>
        <fullName evidence="2">Glycosyltransferase</fullName>
    </recommendedName>
</protein>
<evidence type="ECO:0000313" key="1">
    <source>
        <dbReference type="EMBL" id="VAW85343.1"/>
    </source>
</evidence>
<gene>
    <name evidence="1" type="ORF">MNBD_GAMMA18-1221</name>
</gene>
<sequence>MIYPEAKILLFAKAPNPGTVKTRLIADIGEHAATELHKELVLNALNTLTEAALSPVELWCAPDTEHPFFIECQKQFAITLRQQQGEGLGERMHYALSQHRGAPTLLIGSDIPLLNRNYLHQGLRALLQGQSWVIGPAEDGGYVLIGCYESDERLFDGVAWGGSQVLAQTMKNAAHCGVAPLLLETLWDLDNIADLARWRCF</sequence>
<evidence type="ECO:0008006" key="2">
    <source>
        <dbReference type="Google" id="ProtNLM"/>
    </source>
</evidence>
<organism evidence="1">
    <name type="scientific">hydrothermal vent metagenome</name>
    <dbReference type="NCBI Taxonomy" id="652676"/>
    <lineage>
        <taxon>unclassified sequences</taxon>
        <taxon>metagenomes</taxon>
        <taxon>ecological metagenomes</taxon>
    </lineage>
</organism>
<dbReference type="EMBL" id="UOFP01000089">
    <property type="protein sequence ID" value="VAW85343.1"/>
    <property type="molecule type" value="Genomic_DNA"/>
</dbReference>
<dbReference type="NCBIfam" id="TIGR04282">
    <property type="entry name" value="glyco_like_cofC"/>
    <property type="match status" value="1"/>
</dbReference>
<dbReference type="Pfam" id="PF09837">
    <property type="entry name" value="DUF2064"/>
    <property type="match status" value="1"/>
</dbReference>
<proteinExistence type="predicted"/>
<name>A0A3B0ZAV6_9ZZZZ</name>
<dbReference type="PANTHER" id="PTHR36529">
    <property type="entry name" value="SLL1095 PROTEIN"/>
    <property type="match status" value="1"/>
</dbReference>
<dbReference type="InterPro" id="IPR018641">
    <property type="entry name" value="Trfase_1_rSAM/seldom-assoc"/>
</dbReference>
<reference evidence="1" key="1">
    <citation type="submission" date="2018-06" db="EMBL/GenBank/DDBJ databases">
        <authorList>
            <person name="Zhirakovskaya E."/>
        </authorList>
    </citation>
    <scope>NUCLEOTIDE SEQUENCE</scope>
</reference>
<dbReference type="Gene3D" id="3.90.550.10">
    <property type="entry name" value="Spore Coat Polysaccharide Biosynthesis Protein SpsA, Chain A"/>
    <property type="match status" value="1"/>
</dbReference>
<accession>A0A3B0ZAV6</accession>
<dbReference type="AlphaFoldDB" id="A0A3B0ZAV6"/>